<reference evidence="2 3" key="1">
    <citation type="submission" date="2018-06" db="EMBL/GenBank/DDBJ databases">
        <title>Genomic Encyclopedia of Archaeal and Bacterial Type Strains, Phase II (KMG-II): from individual species to whole genera.</title>
        <authorList>
            <person name="Goeker M."/>
        </authorList>
    </citation>
    <scope>NUCLEOTIDE SEQUENCE [LARGE SCALE GENOMIC DNA]</scope>
    <source>
        <strain evidence="2 3">DSM 22011</strain>
    </source>
</reference>
<organism evidence="2 3">
    <name type="scientific">Salipiger aestuarii</name>
    <dbReference type="NCBI Taxonomy" id="568098"/>
    <lineage>
        <taxon>Bacteria</taxon>
        <taxon>Pseudomonadati</taxon>
        <taxon>Pseudomonadota</taxon>
        <taxon>Alphaproteobacteria</taxon>
        <taxon>Rhodobacterales</taxon>
        <taxon>Roseobacteraceae</taxon>
        <taxon>Salipiger</taxon>
    </lineage>
</organism>
<dbReference type="Pfam" id="PF13333">
    <property type="entry name" value="rve_2"/>
    <property type="match status" value="1"/>
</dbReference>
<accession>A0A327XSX4</accession>
<evidence type="ECO:0000259" key="1">
    <source>
        <dbReference type="Pfam" id="PF13333"/>
    </source>
</evidence>
<sequence>MAETINGLFKAEVIHRRGPWRSFETVEYATLEWVDWFNNRRLLEPIGTIGTIPPAEAETNFYAALETEGMVA</sequence>
<evidence type="ECO:0000313" key="3">
    <source>
        <dbReference type="Proteomes" id="UP000249165"/>
    </source>
</evidence>
<keyword evidence="3" id="KW-1185">Reference proteome</keyword>
<dbReference type="EMBL" id="QLMG01000051">
    <property type="protein sequence ID" value="RAK11251.1"/>
    <property type="molecule type" value="Genomic_DNA"/>
</dbReference>
<dbReference type="GO" id="GO:0015074">
    <property type="term" value="P:DNA integration"/>
    <property type="evidence" value="ECO:0007669"/>
    <property type="project" value="InterPro"/>
</dbReference>
<dbReference type="AlphaFoldDB" id="A0A327XSX4"/>
<protein>
    <submittedName>
        <fullName evidence="2">Integrase-like protein</fullName>
    </submittedName>
</protein>
<comment type="caution">
    <text evidence="2">The sequence shown here is derived from an EMBL/GenBank/DDBJ whole genome shotgun (WGS) entry which is preliminary data.</text>
</comment>
<feature type="domain" description="Integrase catalytic" evidence="1">
    <location>
        <begin position="4"/>
        <end position="42"/>
    </location>
</feature>
<evidence type="ECO:0000313" key="2">
    <source>
        <dbReference type="EMBL" id="RAK11251.1"/>
    </source>
</evidence>
<dbReference type="Proteomes" id="UP000249165">
    <property type="component" value="Unassembled WGS sequence"/>
</dbReference>
<gene>
    <name evidence="2" type="ORF">ATI53_10519</name>
</gene>
<proteinExistence type="predicted"/>
<dbReference type="InterPro" id="IPR001584">
    <property type="entry name" value="Integrase_cat-core"/>
</dbReference>
<name>A0A327XSX4_9RHOB</name>